<gene>
    <name evidence="1" type="ORF">AUM46_21215</name>
</gene>
<proteinExistence type="predicted"/>
<protein>
    <submittedName>
        <fullName evidence="1">Uncharacterized protein</fullName>
    </submittedName>
</protein>
<organism evidence="1 2">
    <name type="scientific">Cronobacter malonaticus</name>
    <dbReference type="NCBI Taxonomy" id="413503"/>
    <lineage>
        <taxon>Bacteria</taxon>
        <taxon>Pseudomonadati</taxon>
        <taxon>Pseudomonadota</taxon>
        <taxon>Gammaproteobacteria</taxon>
        <taxon>Enterobacterales</taxon>
        <taxon>Enterobacteriaceae</taxon>
        <taxon>Cronobacter</taxon>
    </lineage>
</organism>
<comment type="caution">
    <text evidence="1">The sequence shown here is derived from an EMBL/GenBank/DDBJ whole genome shotgun (WGS) entry which is preliminary data.</text>
</comment>
<sequence length="89" mass="9676">MAFPANQEFALSFGVRVGKRYGAGDCSGLEFLPGYLFRVLGEWRSEKLPFSRRFLVVIEICFMGSVAWGNEVGLFGSLAGRGGYCLGVG</sequence>
<dbReference type="EMBL" id="MSAC01000081">
    <property type="protein sequence ID" value="PUW99197.1"/>
    <property type="molecule type" value="Genomic_DNA"/>
</dbReference>
<name>A0ABX5JUA8_9ENTR</name>
<accession>A0ABX5JUA8</accession>
<reference evidence="1 2" key="1">
    <citation type="submission" date="2016-12" db="EMBL/GenBank/DDBJ databases">
        <title>Analysis of the Molecular Diversity Among Cronobacter Species Isolated from Filth Flies Using a Pan Genomic DNA Microarray.</title>
        <authorList>
            <person name="Pava-Ripoll M."/>
            <person name="Tall B."/>
            <person name="Farber J."/>
            <person name="Fanning S."/>
            <person name="Lehner A."/>
            <person name="Stephan R."/>
            <person name="Pagotto F."/>
            <person name="Iverson C."/>
            <person name="Ziobro G."/>
            <person name="Miller A."/>
            <person name="Pearson R."/>
            <person name="Yan Q."/>
            <person name="Kim M."/>
            <person name="Jeong S."/>
            <person name="Park J."/>
            <person name="Jun S."/>
            <person name="Choi H."/>
            <person name="Chung T."/>
            <person name="Yoo Y."/>
            <person name="Park E."/>
            <person name="Hwang S."/>
            <person name="Lee B."/>
            <person name="Sathyamoorthy V."/>
            <person name="Carter L."/>
            <person name="Mammel M."/>
            <person name="Jackson S."/>
            <person name="Kothary M."/>
            <person name="Patel I."/>
            <person name="Grim C."/>
            <person name="Gopinath G."/>
            <person name="Gangiredla J."/>
            <person name="Chase H."/>
        </authorList>
    </citation>
    <scope>NUCLEOTIDE SEQUENCE [LARGE SCALE GENOMIC DNA]</scope>
    <source>
        <strain evidence="1 2">MOD1-Md25g</strain>
    </source>
</reference>
<keyword evidence="2" id="KW-1185">Reference proteome</keyword>
<evidence type="ECO:0000313" key="2">
    <source>
        <dbReference type="Proteomes" id="UP000244731"/>
    </source>
</evidence>
<evidence type="ECO:0000313" key="1">
    <source>
        <dbReference type="EMBL" id="PUW99197.1"/>
    </source>
</evidence>
<dbReference type="Proteomes" id="UP000244731">
    <property type="component" value="Unassembled WGS sequence"/>
</dbReference>